<comment type="similarity">
    <text evidence="1">Belongs to the glycosyl hydrolase 28 family.</text>
</comment>
<proteinExistence type="inferred from homology"/>
<dbReference type="InterPro" id="IPR006626">
    <property type="entry name" value="PbH1"/>
</dbReference>
<accession>A0AAW8H198</accession>
<dbReference type="AlphaFoldDB" id="A0AAW8H198"/>
<dbReference type="RefSeq" id="WP_217188439.1">
    <property type="nucleotide sequence ID" value="NZ_CP143717.1"/>
</dbReference>
<keyword evidence="1 2" id="KW-0378">Hydrolase</keyword>
<protein>
    <submittedName>
        <fullName evidence="2">Glycosyl hydrolase family 28 protein</fullName>
    </submittedName>
</protein>
<keyword evidence="3" id="KW-1185">Reference proteome</keyword>
<evidence type="ECO:0000313" key="2">
    <source>
        <dbReference type="EMBL" id="MDQ2254882.1"/>
    </source>
</evidence>
<dbReference type="InterPro" id="IPR051801">
    <property type="entry name" value="GH28_Enzymes"/>
</dbReference>
<dbReference type="PANTHER" id="PTHR31339:SF0">
    <property type="entry name" value="PECTIN LYASE-LIKE SUPERFAMILY PROTEIN"/>
    <property type="match status" value="1"/>
</dbReference>
<sequence>MNITLENVELDRTGASPVTATLQGLLDELAMSGGGTLVVTPGLYLTGTLVMSSHITLHLEAGARLLASHREEDYQAAVTQSMAELSHMALIYARDARGVTLSGAGCIDGNATAWFEPQADAQGYRQPKTRRPRLVVFESCEQVRISNITLYDSPMWTAHLVSCNHVFIRNLTIDNDLALSNTDALDIDSCQHVHISDSYFSAADDGICLKTTAKAPELQQPVYNVTVNNCIIRSKSCAIKVGTETHADIRNIAVNNCVIFESNRGIGLVSRDGGAFSQMVFSNILFDCRHGDPCHWGKADPVFVSLRYRAPDVRPGNISQITFSGLNGVGEGAINLHSEIPDAISGITFSGVTFNQLCGPSGEQGCYDVRPPCNPERPTGMGLDNAYKVNPDTGRAHGVERYPQGLPAIFAIGVSRLQLSDLHITRPSPLPEGWDVEEIRV</sequence>
<gene>
    <name evidence="2" type="ORF">RBJ67_01820</name>
</gene>
<reference evidence="2 3" key="1">
    <citation type="submission" date="2023-08" db="EMBL/GenBank/DDBJ databases">
        <authorList>
            <person name="Dale J."/>
        </authorList>
    </citation>
    <scope>NUCLEOTIDE SEQUENCE [LARGE SCALE GENOMIC DNA]</scope>
    <source>
        <strain evidence="2 3">2023EL-00788</strain>
    </source>
</reference>
<dbReference type="GO" id="GO:0004650">
    <property type="term" value="F:polygalacturonase activity"/>
    <property type="evidence" value="ECO:0007669"/>
    <property type="project" value="InterPro"/>
</dbReference>
<dbReference type="EMBL" id="JAVDKS010000001">
    <property type="protein sequence ID" value="MDQ2254882.1"/>
    <property type="molecule type" value="Genomic_DNA"/>
</dbReference>
<dbReference type="Pfam" id="PF00295">
    <property type="entry name" value="Glyco_hydro_28"/>
    <property type="match status" value="1"/>
</dbReference>
<evidence type="ECO:0000313" key="3">
    <source>
        <dbReference type="Proteomes" id="UP001225042"/>
    </source>
</evidence>
<dbReference type="GO" id="GO:0005975">
    <property type="term" value="P:carbohydrate metabolic process"/>
    <property type="evidence" value="ECO:0007669"/>
    <property type="project" value="InterPro"/>
</dbReference>
<comment type="caution">
    <text evidence="2">The sequence shown here is derived from an EMBL/GenBank/DDBJ whole genome shotgun (WGS) entry which is preliminary data.</text>
</comment>
<dbReference type="PANTHER" id="PTHR31339">
    <property type="entry name" value="PECTIN LYASE-RELATED"/>
    <property type="match status" value="1"/>
</dbReference>
<keyword evidence="1" id="KW-0326">Glycosidase</keyword>
<dbReference type="InterPro" id="IPR000743">
    <property type="entry name" value="Glyco_hydro_28"/>
</dbReference>
<dbReference type="Proteomes" id="UP001225042">
    <property type="component" value="Unassembled WGS sequence"/>
</dbReference>
<dbReference type="SMART" id="SM00710">
    <property type="entry name" value="PbH1"/>
    <property type="match status" value="4"/>
</dbReference>
<organism evidence="2 3">
    <name type="scientific">Enterobacter soli</name>
    <dbReference type="NCBI Taxonomy" id="885040"/>
    <lineage>
        <taxon>Bacteria</taxon>
        <taxon>Pseudomonadati</taxon>
        <taxon>Pseudomonadota</taxon>
        <taxon>Gammaproteobacteria</taxon>
        <taxon>Enterobacterales</taxon>
        <taxon>Enterobacteriaceae</taxon>
        <taxon>Enterobacter</taxon>
    </lineage>
</organism>
<name>A0AAW8H198_9ENTR</name>
<evidence type="ECO:0000256" key="1">
    <source>
        <dbReference type="RuleBase" id="RU361169"/>
    </source>
</evidence>